<dbReference type="AlphaFoldDB" id="A0A0F5PL41"/>
<dbReference type="EMBL" id="ABXP02000090">
    <property type="protein sequence ID" value="KKC29363.1"/>
    <property type="molecule type" value="Genomic_DNA"/>
</dbReference>
<evidence type="ECO:0000313" key="2">
    <source>
        <dbReference type="Proteomes" id="UP000010146"/>
    </source>
</evidence>
<reference evidence="1 2" key="2">
    <citation type="journal article" date="2015" name="BMC Genomics">
        <title>Analysis of three genomes within the thermophilic bacterial species Caldanaerobacter subterraneus with a focus on carbon monoxide dehydrogenase evolution and hydrolase diversity.</title>
        <authorList>
            <person name="Sant'Anna F.H."/>
            <person name="Lebedinsky A.V."/>
            <person name="Sokolova T.G."/>
            <person name="Robb F.T."/>
            <person name="Gonzalez J.M."/>
        </authorList>
    </citation>
    <scope>NUCLEOTIDE SEQUENCE [LARGE SCALE GENOMIC DNA]</scope>
    <source>
        <strain evidence="1 2">DSM 12653</strain>
    </source>
</reference>
<sequence>MEKLMESVETGEKDYQSVLKNLYEELNEILIKN</sequence>
<reference evidence="1 2" key="1">
    <citation type="submission" date="2008-07" db="EMBL/GenBank/DDBJ databases">
        <authorList>
            <person name="Gonzalez J."/>
            <person name="Sokolova T."/>
            <person name="Ferriera S."/>
            <person name="Johnson J."/>
            <person name="Kravitz S."/>
            <person name="Beeson K."/>
            <person name="Sutton G."/>
            <person name="Rogers Y.-H."/>
            <person name="Friedman R."/>
            <person name="Frazier M."/>
            <person name="Venter J.C."/>
        </authorList>
    </citation>
    <scope>NUCLEOTIDE SEQUENCE [LARGE SCALE GENOMIC DNA]</scope>
    <source>
        <strain evidence="1 2">DSM 12653</strain>
    </source>
</reference>
<reference evidence="2" key="3">
    <citation type="submission" date="2015-02" db="EMBL/GenBank/DDBJ databases">
        <title>Genome analysis of three genomes within the thermophilic hydrogenogenic bacterial species Caldanaerobacter subterraneus.</title>
        <authorList>
            <person name="Sant'Anna F.H."/>
            <person name="Lebedinsky A."/>
            <person name="Sokolova T."/>
            <person name="Robb F.T."/>
            <person name="Gonzalez J.M."/>
        </authorList>
    </citation>
    <scope>NUCLEOTIDE SEQUENCE [LARGE SCALE GENOMIC DNA]</scope>
    <source>
        <strain evidence="2">DSM 12653</strain>
    </source>
</reference>
<gene>
    <name evidence="1" type="ORF">CDSM653_01619</name>
</gene>
<organism evidence="1 2">
    <name type="scientific">Caldanaerobacter subterraneus subsp. pacificus DSM 12653</name>
    <dbReference type="NCBI Taxonomy" id="391606"/>
    <lineage>
        <taxon>Bacteria</taxon>
        <taxon>Bacillati</taxon>
        <taxon>Bacillota</taxon>
        <taxon>Clostridia</taxon>
        <taxon>Thermoanaerobacterales</taxon>
        <taxon>Thermoanaerobacteraceae</taxon>
        <taxon>Caldanaerobacter</taxon>
    </lineage>
</organism>
<comment type="caution">
    <text evidence="1">The sequence shown here is derived from an EMBL/GenBank/DDBJ whole genome shotgun (WGS) entry which is preliminary data.</text>
</comment>
<dbReference type="Proteomes" id="UP000010146">
    <property type="component" value="Unassembled WGS sequence"/>
</dbReference>
<accession>A0A0F5PL41</accession>
<name>A0A0F5PL41_9THEO</name>
<evidence type="ECO:0000313" key="1">
    <source>
        <dbReference type="EMBL" id="KKC29363.1"/>
    </source>
</evidence>
<proteinExistence type="predicted"/>
<protein>
    <submittedName>
        <fullName evidence="1">Reverse gyrase</fullName>
    </submittedName>
</protein>